<keyword evidence="4" id="KW-0949">S-adenosyl-L-methionine</keyword>
<evidence type="ECO:0000256" key="5">
    <source>
        <dbReference type="ARBA" id="ARBA00023098"/>
    </source>
</evidence>
<dbReference type="Proteomes" id="UP000807825">
    <property type="component" value="Unassembled WGS sequence"/>
</dbReference>
<sequence>MSRHKEIVQELFSRCGITINGQNYWDIQVHDDRMYARVLKEKNLGLGETYMDGWWDCSRVDEFIYRIITCGLDQKVRGSYKLLFPYVDALFSSRQSKTRAEEVAEKHYDRGNDLFLSYLDSYNQYSCAFFQGTSDLEQAQRNKMDLICRKVNIKEGDRVLDIGFGWGGLAKYMVENYRCSVTGCNISEEQVNFARESYRHLPISIAYCDYRDLQGKFDKVVSVGMFEHVGIRNYRTFMQVVHNCLQDEGIFLLHTIGKNESQMCTDAWITKYIFPNGQLPSIAQVSRAVEGLFVLEDLHNFGPHYDKTLMAWHRRFQEAWPRLKDKYDIRFKRMWDYYLQCCAGSFRARDIQLWQFVFTKYHTPQPECRC</sequence>
<evidence type="ECO:0000256" key="6">
    <source>
        <dbReference type="PIRSR" id="PIRSR003085-1"/>
    </source>
</evidence>
<keyword evidence="5" id="KW-0443">Lipid metabolism</keyword>
<dbReference type="EC" id="2.1.1.79" evidence="7"/>
<evidence type="ECO:0000313" key="7">
    <source>
        <dbReference type="EMBL" id="MBI5247901.1"/>
    </source>
</evidence>
<dbReference type="GO" id="GO:0008610">
    <property type="term" value="P:lipid biosynthetic process"/>
    <property type="evidence" value="ECO:0007669"/>
    <property type="project" value="InterPro"/>
</dbReference>
<accession>A0A9D6V0Q6</accession>
<dbReference type="PANTHER" id="PTHR43667:SF1">
    <property type="entry name" value="CYCLOPROPANE-FATTY-ACYL-PHOSPHOLIPID SYNTHASE"/>
    <property type="match status" value="1"/>
</dbReference>
<evidence type="ECO:0000313" key="8">
    <source>
        <dbReference type="Proteomes" id="UP000807825"/>
    </source>
</evidence>
<dbReference type="PANTHER" id="PTHR43667">
    <property type="entry name" value="CYCLOPROPANE-FATTY-ACYL-PHOSPHOLIPID SYNTHASE"/>
    <property type="match status" value="1"/>
</dbReference>
<dbReference type="SUPFAM" id="SSF53335">
    <property type="entry name" value="S-adenosyl-L-methionine-dependent methyltransferases"/>
    <property type="match status" value="1"/>
</dbReference>
<comment type="caution">
    <text evidence="7">The sequence shown here is derived from an EMBL/GenBank/DDBJ whole genome shotgun (WGS) entry which is preliminary data.</text>
</comment>
<dbReference type="InterPro" id="IPR050723">
    <property type="entry name" value="CFA/CMAS"/>
</dbReference>
<dbReference type="InterPro" id="IPR003333">
    <property type="entry name" value="CMAS"/>
</dbReference>
<dbReference type="EMBL" id="JACRDE010000009">
    <property type="protein sequence ID" value="MBI5247901.1"/>
    <property type="molecule type" value="Genomic_DNA"/>
</dbReference>
<keyword evidence="3 7" id="KW-0808">Transferase</keyword>
<keyword evidence="2 7" id="KW-0489">Methyltransferase</keyword>
<dbReference type="Gene3D" id="3.40.50.150">
    <property type="entry name" value="Vaccinia Virus protein VP39"/>
    <property type="match status" value="1"/>
</dbReference>
<dbReference type="InterPro" id="IPR029063">
    <property type="entry name" value="SAM-dependent_MTases_sf"/>
</dbReference>
<dbReference type="CDD" id="cd02440">
    <property type="entry name" value="AdoMet_MTases"/>
    <property type="match status" value="1"/>
</dbReference>
<evidence type="ECO:0000256" key="1">
    <source>
        <dbReference type="ARBA" id="ARBA00010815"/>
    </source>
</evidence>
<evidence type="ECO:0000256" key="2">
    <source>
        <dbReference type="ARBA" id="ARBA00022603"/>
    </source>
</evidence>
<evidence type="ECO:0000256" key="3">
    <source>
        <dbReference type="ARBA" id="ARBA00022679"/>
    </source>
</evidence>
<proteinExistence type="inferred from homology"/>
<organism evidence="7 8">
    <name type="scientific">Desulfomonile tiedjei</name>
    <dbReference type="NCBI Taxonomy" id="2358"/>
    <lineage>
        <taxon>Bacteria</taxon>
        <taxon>Pseudomonadati</taxon>
        <taxon>Thermodesulfobacteriota</taxon>
        <taxon>Desulfomonilia</taxon>
        <taxon>Desulfomonilales</taxon>
        <taxon>Desulfomonilaceae</taxon>
        <taxon>Desulfomonile</taxon>
    </lineage>
</organism>
<dbReference type="NCBIfam" id="NF008686">
    <property type="entry name" value="PRK11705.1"/>
    <property type="match status" value="1"/>
</dbReference>
<dbReference type="PIRSF" id="PIRSF003085">
    <property type="entry name" value="CMAS"/>
    <property type="match status" value="1"/>
</dbReference>
<dbReference type="AlphaFoldDB" id="A0A9D6V0Q6"/>
<comment type="similarity">
    <text evidence="1">Belongs to the CFA/CMAS family.</text>
</comment>
<name>A0A9D6V0Q6_9BACT</name>
<dbReference type="GO" id="GO:0032259">
    <property type="term" value="P:methylation"/>
    <property type="evidence" value="ECO:0007669"/>
    <property type="project" value="UniProtKB-KW"/>
</dbReference>
<evidence type="ECO:0000256" key="4">
    <source>
        <dbReference type="ARBA" id="ARBA00022691"/>
    </source>
</evidence>
<protein>
    <submittedName>
        <fullName evidence="7">Cyclopropane fatty acyl phospholipid synthase</fullName>
        <ecNumber evidence="7">2.1.1.79</ecNumber>
    </submittedName>
</protein>
<gene>
    <name evidence="7" type="primary">cfa</name>
    <name evidence="7" type="ORF">HY912_00270</name>
</gene>
<dbReference type="Pfam" id="PF02353">
    <property type="entry name" value="CMAS"/>
    <property type="match status" value="1"/>
</dbReference>
<dbReference type="GO" id="GO:0008825">
    <property type="term" value="F:cyclopropane-fatty-acyl-phospholipid synthase activity"/>
    <property type="evidence" value="ECO:0007669"/>
    <property type="project" value="UniProtKB-EC"/>
</dbReference>
<reference evidence="7" key="1">
    <citation type="submission" date="2020-07" db="EMBL/GenBank/DDBJ databases">
        <title>Huge and variable diversity of episymbiotic CPR bacteria and DPANN archaea in groundwater ecosystems.</title>
        <authorList>
            <person name="He C.Y."/>
            <person name="Keren R."/>
            <person name="Whittaker M."/>
            <person name="Farag I.F."/>
            <person name="Doudna J."/>
            <person name="Cate J.H.D."/>
            <person name="Banfield J.F."/>
        </authorList>
    </citation>
    <scope>NUCLEOTIDE SEQUENCE</scope>
    <source>
        <strain evidence="7">NC_groundwater_1664_Pr3_B-0.1um_52_9</strain>
    </source>
</reference>
<feature type="active site" evidence="6">
    <location>
        <position position="342"/>
    </location>
</feature>